<dbReference type="InterPro" id="IPR018211">
    <property type="entry name" value="ADH_Fe_CS"/>
</dbReference>
<dbReference type="Proteomes" id="UP000030408">
    <property type="component" value="Unassembled WGS sequence"/>
</dbReference>
<protein>
    <submittedName>
        <fullName evidence="4">Butanol dehydrogenase</fullName>
    </submittedName>
</protein>
<dbReference type="Pfam" id="PF00465">
    <property type="entry name" value="Fe-ADH"/>
    <property type="match status" value="1"/>
</dbReference>
<dbReference type="SUPFAM" id="SSF56796">
    <property type="entry name" value="Dehydroquinate synthase-like"/>
    <property type="match status" value="1"/>
</dbReference>
<evidence type="ECO:0000313" key="4">
    <source>
        <dbReference type="EMBL" id="KGR75030.1"/>
    </source>
</evidence>
<dbReference type="Gene3D" id="3.40.50.1970">
    <property type="match status" value="1"/>
</dbReference>
<dbReference type="PANTHER" id="PTHR43633">
    <property type="entry name" value="ALCOHOL DEHYDROGENASE YQHD"/>
    <property type="match status" value="1"/>
</dbReference>
<dbReference type="InterPro" id="IPR001670">
    <property type="entry name" value="ADH_Fe/GldA"/>
</dbReference>
<dbReference type="AlphaFoldDB" id="A0A0A3HUX7"/>
<dbReference type="CDD" id="cd08187">
    <property type="entry name" value="BDH"/>
    <property type="match status" value="1"/>
</dbReference>
<organism evidence="4 5">
    <name type="scientific">Ureibacillus sinduriensis BLB-1 = JCM 15800</name>
    <dbReference type="NCBI Taxonomy" id="1384057"/>
    <lineage>
        <taxon>Bacteria</taxon>
        <taxon>Bacillati</taxon>
        <taxon>Bacillota</taxon>
        <taxon>Bacilli</taxon>
        <taxon>Bacillales</taxon>
        <taxon>Caryophanaceae</taxon>
        <taxon>Ureibacillus</taxon>
    </lineage>
</organism>
<dbReference type="InterPro" id="IPR056798">
    <property type="entry name" value="ADH_Fe_C"/>
</dbReference>
<proteinExistence type="predicted"/>
<name>A0A0A3HUX7_9BACL</name>
<gene>
    <name evidence="4" type="ORF">CD33_12165</name>
</gene>
<accession>A0A0A3HUX7</accession>
<dbReference type="PANTHER" id="PTHR43633:SF1">
    <property type="entry name" value="ALCOHOL DEHYDROGENASE YQHD"/>
    <property type="match status" value="1"/>
</dbReference>
<dbReference type="GO" id="GO:0005829">
    <property type="term" value="C:cytosol"/>
    <property type="evidence" value="ECO:0007669"/>
    <property type="project" value="TreeGrafter"/>
</dbReference>
<evidence type="ECO:0000259" key="3">
    <source>
        <dbReference type="Pfam" id="PF25137"/>
    </source>
</evidence>
<keyword evidence="1" id="KW-0560">Oxidoreductase</keyword>
<dbReference type="GO" id="GO:0008106">
    <property type="term" value="F:alcohol dehydrogenase (NADP+) activity"/>
    <property type="evidence" value="ECO:0007669"/>
    <property type="project" value="TreeGrafter"/>
</dbReference>
<evidence type="ECO:0000259" key="2">
    <source>
        <dbReference type="Pfam" id="PF00465"/>
    </source>
</evidence>
<dbReference type="RefSeq" id="WP_036201016.1">
    <property type="nucleotide sequence ID" value="NZ_AVCY01000004.1"/>
</dbReference>
<feature type="domain" description="Alcohol dehydrogenase iron-type/glycerol dehydrogenase GldA" evidence="2">
    <location>
        <begin position="9"/>
        <end position="177"/>
    </location>
</feature>
<dbReference type="Pfam" id="PF25137">
    <property type="entry name" value="ADH_Fe_C"/>
    <property type="match status" value="1"/>
</dbReference>
<dbReference type="EMBL" id="JPVO01000052">
    <property type="protein sequence ID" value="KGR75030.1"/>
    <property type="molecule type" value="Genomic_DNA"/>
</dbReference>
<keyword evidence="5" id="KW-1185">Reference proteome</keyword>
<dbReference type="InterPro" id="IPR044731">
    <property type="entry name" value="BDH-like"/>
</dbReference>
<dbReference type="eggNOG" id="COG1979">
    <property type="taxonomic scope" value="Bacteria"/>
</dbReference>
<evidence type="ECO:0000256" key="1">
    <source>
        <dbReference type="ARBA" id="ARBA00023002"/>
    </source>
</evidence>
<reference evidence="4 5" key="1">
    <citation type="submission" date="2014-02" db="EMBL/GenBank/DDBJ databases">
        <title>Draft genome sequence of Lysinibacillus sinduriensis JCM 15800.</title>
        <authorList>
            <person name="Zhang F."/>
            <person name="Wang G."/>
            <person name="Zhang L."/>
        </authorList>
    </citation>
    <scope>NUCLEOTIDE SEQUENCE [LARGE SCALE GENOMIC DNA]</scope>
    <source>
        <strain evidence="4 5">JCM 15800</strain>
    </source>
</reference>
<dbReference type="GO" id="GO:0046872">
    <property type="term" value="F:metal ion binding"/>
    <property type="evidence" value="ECO:0007669"/>
    <property type="project" value="InterPro"/>
</dbReference>
<dbReference type="FunFam" id="3.40.50.1970:FF:000003">
    <property type="entry name" value="Alcohol dehydrogenase, iron-containing"/>
    <property type="match status" value="1"/>
</dbReference>
<comment type="caution">
    <text evidence="4">The sequence shown here is derived from an EMBL/GenBank/DDBJ whole genome shotgun (WGS) entry which is preliminary data.</text>
</comment>
<dbReference type="PROSITE" id="PS00913">
    <property type="entry name" value="ADH_IRON_1"/>
    <property type="match status" value="1"/>
</dbReference>
<dbReference type="STRING" id="1384057.CD33_12165"/>
<dbReference type="Gene3D" id="1.20.1090.10">
    <property type="entry name" value="Dehydroquinate synthase-like - alpha domain"/>
    <property type="match status" value="1"/>
</dbReference>
<evidence type="ECO:0000313" key="5">
    <source>
        <dbReference type="Proteomes" id="UP000030408"/>
    </source>
</evidence>
<sequence>MNKFTFYNPVRLHFGKGEIEKLKQELPQYGRNILVVYGGGSIKQNGLYNEAMSILEELNMNVFEISGVEPNPRVETARKGIEICKKESIDFVLAIGGGSVIDCSKLIVAGAKVDEDAWNIVTKKTNVVDALPLGTILTLAATGSEMNSGSVISNEETQEKYGWGHPLVFPKFSILDPTYTVTVPKNHTVYGMVDIMSHVFEQYFHDAENTPITDEMCEGVLRTVINTAPKLMNDLENYDLRETILLAGTIGLNGFLSIGSRGDWATHNIEHSVSAVYDIPHGGGLAIIFPNWMKHSLTVNPERFAGLATRVFNVDPEGKTVEEVATEGIERLREFWNSIGAPSRLADYDIDDSQLDVLVEKSMVNGSFGRFKTLQAEDVRTILEMSL</sequence>
<dbReference type="GO" id="GO:1990002">
    <property type="term" value="F:methylglyoxal reductase (NADPH) (acetol producing) activity"/>
    <property type="evidence" value="ECO:0007669"/>
    <property type="project" value="TreeGrafter"/>
</dbReference>
<feature type="domain" description="Fe-containing alcohol dehydrogenase-like C-terminal" evidence="3">
    <location>
        <begin position="188"/>
        <end position="385"/>
    </location>
</feature>
<dbReference type="OrthoDB" id="9801156at2"/>
<dbReference type="GO" id="GO:1990362">
    <property type="term" value="F:butanol dehydrogenase (NAD+) activity"/>
    <property type="evidence" value="ECO:0007669"/>
    <property type="project" value="InterPro"/>
</dbReference>
<dbReference type="PROSITE" id="PS00060">
    <property type="entry name" value="ADH_IRON_2"/>
    <property type="match status" value="1"/>
</dbReference>